<proteinExistence type="inferred from homology"/>
<gene>
    <name evidence="6" type="ORF">SAMN05661086_00362</name>
</gene>
<evidence type="ECO:0000256" key="3">
    <source>
        <dbReference type="ARBA" id="ARBA00022490"/>
    </source>
</evidence>
<dbReference type="STRING" id="37658.SAMN05661086_00362"/>
<dbReference type="PANTHER" id="PTHR34773:SF1">
    <property type="entry name" value="FLAGELLAR SECRETION CHAPERONE FLIS"/>
    <property type="match status" value="1"/>
</dbReference>
<keyword evidence="7" id="KW-1185">Reference proteome</keyword>
<dbReference type="GO" id="GO:0044780">
    <property type="term" value="P:bacterial-type flagellum assembly"/>
    <property type="evidence" value="ECO:0007669"/>
    <property type="project" value="InterPro"/>
</dbReference>
<keyword evidence="6" id="KW-0282">Flagellum</keyword>
<evidence type="ECO:0000256" key="4">
    <source>
        <dbReference type="ARBA" id="ARBA00022795"/>
    </source>
</evidence>
<dbReference type="OrthoDB" id="1524959at2"/>
<keyword evidence="6" id="KW-0966">Cell projection</keyword>
<dbReference type="CDD" id="cd16098">
    <property type="entry name" value="FliS"/>
    <property type="match status" value="1"/>
</dbReference>
<dbReference type="Pfam" id="PF02561">
    <property type="entry name" value="FliS"/>
    <property type="match status" value="1"/>
</dbReference>
<dbReference type="GO" id="GO:0005829">
    <property type="term" value="C:cytosol"/>
    <property type="evidence" value="ECO:0007669"/>
    <property type="project" value="UniProtKB-SubCell"/>
</dbReference>
<name>A0A1I6HXF5_9FIRM</name>
<dbReference type="NCBIfam" id="TIGR00208">
    <property type="entry name" value="fliS"/>
    <property type="match status" value="1"/>
</dbReference>
<dbReference type="GO" id="GO:0071973">
    <property type="term" value="P:bacterial-type flagellum-dependent cell motility"/>
    <property type="evidence" value="ECO:0007669"/>
    <property type="project" value="TreeGrafter"/>
</dbReference>
<sequence>MALNAALAYQNSKVQTASKADLTLMLYEGAIKFCNIALLALEKNDIQKANTNIIKAERVIYELLATLDFKYPVAKDFQVVYNYINNKLIQANIKKSSEILEEALAEIRDMRDMWKQIMAASKTK</sequence>
<keyword evidence="5" id="KW-0143">Chaperone</keyword>
<evidence type="ECO:0000313" key="6">
    <source>
        <dbReference type="EMBL" id="SFR58910.1"/>
    </source>
</evidence>
<dbReference type="EMBL" id="FOYZ01000001">
    <property type="protein sequence ID" value="SFR58910.1"/>
    <property type="molecule type" value="Genomic_DNA"/>
</dbReference>
<dbReference type="SUPFAM" id="SSF101116">
    <property type="entry name" value="Flagellar export chaperone FliS"/>
    <property type="match status" value="1"/>
</dbReference>
<comment type="similarity">
    <text evidence="2">Belongs to the FliS family.</text>
</comment>
<evidence type="ECO:0000313" key="7">
    <source>
        <dbReference type="Proteomes" id="UP000199659"/>
    </source>
</evidence>
<accession>A0A1I6HXF5</accession>
<dbReference type="AlphaFoldDB" id="A0A1I6HXF5"/>
<dbReference type="PANTHER" id="PTHR34773">
    <property type="entry name" value="FLAGELLAR SECRETION CHAPERONE FLIS"/>
    <property type="match status" value="1"/>
</dbReference>
<dbReference type="Proteomes" id="UP000199659">
    <property type="component" value="Unassembled WGS sequence"/>
</dbReference>
<dbReference type="RefSeq" id="WP_092558981.1">
    <property type="nucleotide sequence ID" value="NZ_FOYZ01000001.1"/>
</dbReference>
<protein>
    <submittedName>
        <fullName evidence="6">Flagellar protein FliS</fullName>
    </submittedName>
</protein>
<keyword evidence="4" id="KW-1005">Bacterial flagellum biogenesis</keyword>
<organism evidence="6 7">
    <name type="scientific">Anaeromicropila populeti</name>
    <dbReference type="NCBI Taxonomy" id="37658"/>
    <lineage>
        <taxon>Bacteria</taxon>
        <taxon>Bacillati</taxon>
        <taxon>Bacillota</taxon>
        <taxon>Clostridia</taxon>
        <taxon>Lachnospirales</taxon>
        <taxon>Lachnospiraceae</taxon>
        <taxon>Anaeromicropila</taxon>
    </lineage>
</organism>
<keyword evidence="3" id="KW-0963">Cytoplasm</keyword>
<keyword evidence="6" id="KW-0969">Cilium</keyword>
<evidence type="ECO:0000256" key="5">
    <source>
        <dbReference type="ARBA" id="ARBA00023186"/>
    </source>
</evidence>
<reference evidence="6 7" key="1">
    <citation type="submission" date="2016-10" db="EMBL/GenBank/DDBJ databases">
        <authorList>
            <person name="de Groot N.N."/>
        </authorList>
    </citation>
    <scope>NUCLEOTIDE SEQUENCE [LARGE SCALE GENOMIC DNA]</scope>
    <source>
        <strain evidence="6 7">743A</strain>
    </source>
</reference>
<dbReference type="InterPro" id="IPR003713">
    <property type="entry name" value="FliS"/>
</dbReference>
<evidence type="ECO:0000256" key="2">
    <source>
        <dbReference type="ARBA" id="ARBA00008787"/>
    </source>
</evidence>
<dbReference type="Gene3D" id="1.20.120.340">
    <property type="entry name" value="Flagellar protein FliS"/>
    <property type="match status" value="1"/>
</dbReference>
<evidence type="ECO:0000256" key="1">
    <source>
        <dbReference type="ARBA" id="ARBA00004514"/>
    </source>
</evidence>
<dbReference type="InterPro" id="IPR036584">
    <property type="entry name" value="FliS_sf"/>
</dbReference>
<comment type="subcellular location">
    <subcellularLocation>
        <location evidence="1">Cytoplasm</location>
        <location evidence="1">Cytosol</location>
    </subcellularLocation>
</comment>
<dbReference type="PIRSF" id="PIRSF039090">
    <property type="entry name" value="Flis"/>
    <property type="match status" value="1"/>
</dbReference>